<evidence type="ECO:0000256" key="1">
    <source>
        <dbReference type="SAM" id="MobiDB-lite"/>
    </source>
</evidence>
<feature type="compositionally biased region" description="Polar residues" evidence="1">
    <location>
        <begin position="499"/>
        <end position="510"/>
    </location>
</feature>
<dbReference type="Proteomes" id="UP001585080">
    <property type="component" value="Unassembled WGS sequence"/>
</dbReference>
<dbReference type="RefSeq" id="WP_376735060.1">
    <property type="nucleotide sequence ID" value="NZ_JAYMRP010000031.1"/>
</dbReference>
<evidence type="ECO:0008006" key="5">
    <source>
        <dbReference type="Google" id="ProtNLM"/>
    </source>
</evidence>
<gene>
    <name evidence="3" type="ORF">VSS16_27920</name>
</gene>
<name>A0ABV5EIN9_9ACTN</name>
<keyword evidence="2" id="KW-0472">Membrane</keyword>
<feature type="compositionally biased region" description="Low complexity" evidence="1">
    <location>
        <begin position="483"/>
        <end position="498"/>
    </location>
</feature>
<keyword evidence="4" id="KW-1185">Reference proteome</keyword>
<dbReference type="EMBL" id="JAYMRP010000031">
    <property type="protein sequence ID" value="MFB8776523.1"/>
    <property type="molecule type" value="Genomic_DNA"/>
</dbReference>
<keyword evidence="2" id="KW-0812">Transmembrane</keyword>
<sequence length="517" mass="57808">MTAHNAPPPPDATSNATRLLCAGTYLDPLYRKAVIRELLTHRYRVVAPSYGYDAVPVLAHALAAAGLRRQQVLTLAGGAALILLGSATGLLDFLVAWLLFGWLAWTTMFLRRLAVLRMLTRHLAPAEEPSGADASYPACRHLTQRIVRKISAEQNSDTVYYGGYKPFVGAGQLWRSWSNAELLIGVPEKPANPFGQTLFEGGSPLPRQNGSPDDVPGHREVRRRAIVPFTAADITDRVEQQMLEELKGKPRPADRVQLLSVERRRFTKAVRFLDDDEPEESDGPDEHWREDYDAGREYLCVRIGSWQQELVTTVFVGFDIKGTTLHTEFYTYVLAPITQSFRLVDRLPERIDGGLMCRIAWDVVRSAPGELLGLVLNPLKERLPRKPGSDTVRVEITQPTDHSEFGLGRYAHKVVDCGARASVRELATANVFHHFFQESDAHKYTQIVERHLLQIIGDFLYDHDVDTREHEANQTNILQQNFGANSNNNFGGNQSVGNRGTQTFGSNSGITRERHPA</sequence>
<comment type="caution">
    <text evidence="3">The sequence shown here is derived from an EMBL/GenBank/DDBJ whole genome shotgun (WGS) entry which is preliminary data.</text>
</comment>
<reference evidence="3 4" key="1">
    <citation type="submission" date="2024-01" db="EMBL/GenBank/DDBJ databases">
        <title>Genome mining of biosynthetic gene clusters to explore secondary metabolites of Streptomyces sp.</title>
        <authorList>
            <person name="Baig A."/>
            <person name="Ajitkumar Shintre N."/>
            <person name="Kumar H."/>
            <person name="Anbarasu A."/>
            <person name="Ramaiah S."/>
        </authorList>
    </citation>
    <scope>NUCLEOTIDE SEQUENCE [LARGE SCALE GENOMIC DNA]</scope>
    <source>
        <strain evidence="3 4">A57</strain>
    </source>
</reference>
<accession>A0ABV5EIN9</accession>
<evidence type="ECO:0000256" key="2">
    <source>
        <dbReference type="SAM" id="Phobius"/>
    </source>
</evidence>
<feature type="region of interest" description="Disordered" evidence="1">
    <location>
        <begin position="483"/>
        <end position="517"/>
    </location>
</feature>
<proteinExistence type="predicted"/>
<keyword evidence="2" id="KW-1133">Transmembrane helix</keyword>
<protein>
    <recommendedName>
        <fullName evidence="5">Large membrane protein</fullName>
    </recommendedName>
</protein>
<organism evidence="3 4">
    <name type="scientific">Streptomyces broussonetiae</name>
    <dbReference type="NCBI Taxonomy" id="2686304"/>
    <lineage>
        <taxon>Bacteria</taxon>
        <taxon>Bacillati</taxon>
        <taxon>Actinomycetota</taxon>
        <taxon>Actinomycetes</taxon>
        <taxon>Kitasatosporales</taxon>
        <taxon>Streptomycetaceae</taxon>
        <taxon>Streptomyces</taxon>
    </lineage>
</organism>
<evidence type="ECO:0000313" key="4">
    <source>
        <dbReference type="Proteomes" id="UP001585080"/>
    </source>
</evidence>
<evidence type="ECO:0000313" key="3">
    <source>
        <dbReference type="EMBL" id="MFB8776523.1"/>
    </source>
</evidence>
<feature type="transmembrane region" description="Helical" evidence="2">
    <location>
        <begin position="72"/>
        <end position="91"/>
    </location>
</feature>